<name>A0ABU1AVE0_9BACT</name>
<gene>
    <name evidence="6" type="ORF">QEH52_11460</name>
</gene>
<evidence type="ECO:0000256" key="3">
    <source>
        <dbReference type="ARBA" id="ARBA00022679"/>
    </source>
</evidence>
<keyword evidence="4 6" id="KW-0012">Acyltransferase</keyword>
<dbReference type="EMBL" id="JARXHW010000025">
    <property type="protein sequence ID" value="MDQ8208129.1"/>
    <property type="molecule type" value="Genomic_DNA"/>
</dbReference>
<evidence type="ECO:0000259" key="5">
    <source>
        <dbReference type="Pfam" id="PF01515"/>
    </source>
</evidence>
<feature type="domain" description="Phosphate acetyl/butaryl transferase" evidence="5">
    <location>
        <begin position="4"/>
        <end position="331"/>
    </location>
</feature>
<dbReference type="PIRSF" id="PIRSF000428">
    <property type="entry name" value="P_Ac_trans"/>
    <property type="match status" value="1"/>
</dbReference>
<dbReference type="Gene3D" id="3.40.50.10750">
    <property type="entry name" value="Isocitrate/Isopropylmalate dehydrogenase-like"/>
    <property type="match status" value="1"/>
</dbReference>
<organism evidence="6 7">
    <name type="scientific">Thalassobacterium maritimum</name>
    <dbReference type="NCBI Taxonomy" id="3041265"/>
    <lineage>
        <taxon>Bacteria</taxon>
        <taxon>Pseudomonadati</taxon>
        <taxon>Verrucomicrobiota</taxon>
        <taxon>Opitutia</taxon>
        <taxon>Puniceicoccales</taxon>
        <taxon>Coraliomargaritaceae</taxon>
        <taxon>Thalassobacterium</taxon>
    </lineage>
</organism>
<dbReference type="PANTHER" id="PTHR43356">
    <property type="entry name" value="PHOSPHATE ACETYLTRANSFERASE"/>
    <property type="match status" value="1"/>
</dbReference>
<dbReference type="InterPro" id="IPR042112">
    <property type="entry name" value="P_AcTrfase_dom2"/>
</dbReference>
<reference evidence="6 7" key="1">
    <citation type="submission" date="2023-04" db="EMBL/GenBank/DDBJ databases">
        <title>A novel bacteria isolated from coastal sediment.</title>
        <authorList>
            <person name="Liu X.-J."/>
            <person name="Du Z.-J."/>
        </authorList>
    </citation>
    <scope>NUCLEOTIDE SEQUENCE [LARGE SCALE GENOMIC DNA]</scope>
    <source>
        <strain evidence="6 7">SDUM461003</strain>
    </source>
</reference>
<dbReference type="InterPro" id="IPR050500">
    <property type="entry name" value="Phos_Acetyltrans/Butyryltrans"/>
</dbReference>
<comment type="similarity">
    <text evidence="2">Belongs to the phosphate acetyltransferase and butyryltransferase family.</text>
</comment>
<evidence type="ECO:0000313" key="7">
    <source>
        <dbReference type="Proteomes" id="UP001225316"/>
    </source>
</evidence>
<sequence length="356" mass="38948">MPLISKLTVRLKRHPKRVVFPEGSDPRILQAARQFASNNLGIPILLGDRAQIKDNAEKLNVSLERIRIIEPRRSDEWDNFTQKFQGLRRFKNLKDKEIEQYLEDTNYFATMMLATSQADAIVSGATSSASSALRPLLQIVPRLPDVSTVSSLNIFDLEDLETGKDREIFLADCAVVPNPTSQQLADIAVTTAALSYHLTNAKPYVALLSYSSKSITSKNPTVAKMKAATEMARKKAIELGIPMEIDGELQVDAALDPITAKTKKIEGPVAGHANVLIFPDLHSANIASKLLDTLTRARNYGPILTGLTKPAAEISRGATATDIFGTAVMVASQAIDHKLLYPTDNSDDLNEDVTIL</sequence>
<dbReference type="PANTHER" id="PTHR43356:SF3">
    <property type="entry name" value="PHOSPHATE ACETYLTRANSFERASE"/>
    <property type="match status" value="1"/>
</dbReference>
<keyword evidence="3" id="KW-0808">Transferase</keyword>
<evidence type="ECO:0000256" key="2">
    <source>
        <dbReference type="ARBA" id="ARBA00005656"/>
    </source>
</evidence>
<dbReference type="RefSeq" id="WP_308950584.1">
    <property type="nucleotide sequence ID" value="NZ_JARXHW010000025.1"/>
</dbReference>
<dbReference type="GO" id="GO:0016746">
    <property type="term" value="F:acyltransferase activity"/>
    <property type="evidence" value="ECO:0007669"/>
    <property type="project" value="UniProtKB-KW"/>
</dbReference>
<comment type="catalytic activity">
    <reaction evidence="1">
        <text>acetyl-CoA + phosphate = acetyl phosphate + CoA</text>
        <dbReference type="Rhea" id="RHEA:19521"/>
        <dbReference type="ChEBI" id="CHEBI:22191"/>
        <dbReference type="ChEBI" id="CHEBI:43474"/>
        <dbReference type="ChEBI" id="CHEBI:57287"/>
        <dbReference type="ChEBI" id="CHEBI:57288"/>
        <dbReference type="EC" id="2.3.1.8"/>
    </reaction>
</comment>
<dbReference type="InterPro" id="IPR002505">
    <property type="entry name" value="PTA_PTB"/>
</dbReference>
<protein>
    <submittedName>
        <fullName evidence="6">Phosphate acyltransferase</fullName>
    </submittedName>
</protein>
<accession>A0ABU1AVE0</accession>
<evidence type="ECO:0000313" key="6">
    <source>
        <dbReference type="EMBL" id="MDQ8208129.1"/>
    </source>
</evidence>
<evidence type="ECO:0000256" key="1">
    <source>
        <dbReference type="ARBA" id="ARBA00000705"/>
    </source>
</evidence>
<dbReference type="InterPro" id="IPR012147">
    <property type="entry name" value="P_Ac_Bu_trans"/>
</dbReference>
<keyword evidence="7" id="KW-1185">Reference proteome</keyword>
<evidence type="ECO:0000256" key="4">
    <source>
        <dbReference type="ARBA" id="ARBA00023315"/>
    </source>
</evidence>
<dbReference type="Pfam" id="PF01515">
    <property type="entry name" value="PTA_PTB"/>
    <property type="match status" value="1"/>
</dbReference>
<proteinExistence type="inferred from homology"/>
<dbReference type="InterPro" id="IPR042113">
    <property type="entry name" value="P_AcTrfase_dom1"/>
</dbReference>
<dbReference type="SUPFAM" id="SSF53659">
    <property type="entry name" value="Isocitrate/Isopropylmalate dehydrogenase-like"/>
    <property type="match status" value="1"/>
</dbReference>
<comment type="caution">
    <text evidence="6">The sequence shown here is derived from an EMBL/GenBank/DDBJ whole genome shotgun (WGS) entry which is preliminary data.</text>
</comment>
<dbReference type="Gene3D" id="3.40.50.10950">
    <property type="match status" value="1"/>
</dbReference>
<dbReference type="Proteomes" id="UP001225316">
    <property type="component" value="Unassembled WGS sequence"/>
</dbReference>